<dbReference type="CDD" id="cd00075">
    <property type="entry name" value="HATPase"/>
    <property type="match status" value="1"/>
</dbReference>
<dbReference type="AlphaFoldDB" id="A0A495MJZ3"/>
<sequence>MKRKIMLLIGACIFTVAALAAIQGYFIYNTYLLTEKEVSAKIKKQLIELEDTEEWYELNDSWMNQAGQFVRNYTFERLEKKDFVEFMKSKSDSLSTVMTAYMNQRKRPGDFDIGYSIYITSATIKKDNTIDSLYRGKLFVLGNNVKNKDEVVASTGRWEGEKEYVDDRAAVPIKKAVDFEIKSERYYSIANWGQTIIRQMAGLLIFSLLLMVFVVYLYYLSLKNLIGQKRIADIKTDFVNNITHEFQTPLATMDIAIKTLQRKENEMTPEHYRHTLSMLERQNDRLQKLFRQVTEASLTPTVSRNAKMEIGCSEIHNIIDDFKLSHPATEIRCHQEQENITAKIDPFHLNTIIVNLMENAVKYGATEIDIRMEKQHGRFAMGIKDNGKGIATKEQTAIFDKFYRIEKGNIHETKGLGLGLFYVKQLVESYKGTIKVESEEDKGALFLITIPS</sequence>
<evidence type="ECO:0000313" key="9">
    <source>
        <dbReference type="Proteomes" id="UP000277579"/>
    </source>
</evidence>
<comment type="caution">
    <text evidence="8">The sequence shown here is derived from an EMBL/GenBank/DDBJ whole genome shotgun (WGS) entry which is preliminary data.</text>
</comment>
<dbReference type="CDD" id="cd00082">
    <property type="entry name" value="HisKA"/>
    <property type="match status" value="1"/>
</dbReference>
<dbReference type="Proteomes" id="UP000277579">
    <property type="component" value="Unassembled WGS sequence"/>
</dbReference>
<reference evidence="8 9" key="1">
    <citation type="submission" date="2018-10" db="EMBL/GenBank/DDBJ databases">
        <title>Genomic Encyclopedia of Archaeal and Bacterial Type Strains, Phase II (KMG-II): from individual species to whole genera.</title>
        <authorList>
            <person name="Goeker M."/>
        </authorList>
    </citation>
    <scope>NUCLEOTIDE SEQUENCE [LARGE SCALE GENOMIC DNA]</scope>
    <source>
        <strain evidence="8 9">DSM 29537</strain>
    </source>
</reference>
<dbReference type="FunFam" id="3.30.565.10:FF:000006">
    <property type="entry name" value="Sensor histidine kinase WalK"/>
    <property type="match status" value="1"/>
</dbReference>
<dbReference type="Pfam" id="PF00512">
    <property type="entry name" value="HisKA"/>
    <property type="match status" value="1"/>
</dbReference>
<dbReference type="GO" id="GO:0000155">
    <property type="term" value="F:phosphorelay sensor kinase activity"/>
    <property type="evidence" value="ECO:0007669"/>
    <property type="project" value="InterPro"/>
</dbReference>
<dbReference type="PRINTS" id="PR00344">
    <property type="entry name" value="BCTRLSENSOR"/>
</dbReference>
<keyword evidence="6" id="KW-0472">Membrane</keyword>
<evidence type="ECO:0000256" key="4">
    <source>
        <dbReference type="ARBA" id="ARBA00022679"/>
    </source>
</evidence>
<dbReference type="OrthoDB" id="1933776at2"/>
<dbReference type="Gene3D" id="3.30.565.10">
    <property type="entry name" value="Histidine kinase-like ATPase, C-terminal domain"/>
    <property type="match status" value="1"/>
</dbReference>
<dbReference type="SUPFAM" id="SSF47384">
    <property type="entry name" value="Homodimeric domain of signal transducing histidine kinase"/>
    <property type="match status" value="1"/>
</dbReference>
<dbReference type="PROSITE" id="PS50109">
    <property type="entry name" value="HIS_KIN"/>
    <property type="match status" value="1"/>
</dbReference>
<evidence type="ECO:0000256" key="1">
    <source>
        <dbReference type="ARBA" id="ARBA00000085"/>
    </source>
</evidence>
<comment type="catalytic activity">
    <reaction evidence="1">
        <text>ATP + protein L-histidine = ADP + protein N-phospho-L-histidine.</text>
        <dbReference type="EC" id="2.7.13.3"/>
    </reaction>
</comment>
<dbReference type="Gene3D" id="1.10.287.130">
    <property type="match status" value="1"/>
</dbReference>
<dbReference type="EMBL" id="RBLC01000001">
    <property type="protein sequence ID" value="RKS25203.1"/>
    <property type="molecule type" value="Genomic_DNA"/>
</dbReference>
<evidence type="ECO:0000259" key="7">
    <source>
        <dbReference type="PROSITE" id="PS50109"/>
    </source>
</evidence>
<gene>
    <name evidence="8" type="ORF">CLV94_0233</name>
</gene>
<accession>A0A495MJZ3</accession>
<dbReference type="InterPro" id="IPR005467">
    <property type="entry name" value="His_kinase_dom"/>
</dbReference>
<keyword evidence="6" id="KW-1133">Transmembrane helix</keyword>
<dbReference type="RefSeq" id="WP_121374626.1">
    <property type="nucleotide sequence ID" value="NZ_RBLC01000001.1"/>
</dbReference>
<dbReference type="InterPro" id="IPR003594">
    <property type="entry name" value="HATPase_dom"/>
</dbReference>
<keyword evidence="4" id="KW-0808">Transferase</keyword>
<dbReference type="InterPro" id="IPR003661">
    <property type="entry name" value="HisK_dim/P_dom"/>
</dbReference>
<dbReference type="EC" id="2.7.13.3" evidence="2"/>
<keyword evidence="3" id="KW-0597">Phosphoprotein</keyword>
<protein>
    <recommendedName>
        <fullName evidence="2">histidine kinase</fullName>
        <ecNumber evidence="2">2.7.13.3</ecNumber>
    </recommendedName>
</protein>
<dbReference type="InterPro" id="IPR004358">
    <property type="entry name" value="Sig_transdc_His_kin-like_C"/>
</dbReference>
<evidence type="ECO:0000256" key="3">
    <source>
        <dbReference type="ARBA" id="ARBA00022553"/>
    </source>
</evidence>
<evidence type="ECO:0000313" key="8">
    <source>
        <dbReference type="EMBL" id="RKS25203.1"/>
    </source>
</evidence>
<feature type="domain" description="Histidine kinase" evidence="7">
    <location>
        <begin position="241"/>
        <end position="452"/>
    </location>
</feature>
<organism evidence="8 9">
    <name type="scientific">Flavobacterium endophyticum</name>
    <dbReference type="NCBI Taxonomy" id="1540163"/>
    <lineage>
        <taxon>Bacteria</taxon>
        <taxon>Pseudomonadati</taxon>
        <taxon>Bacteroidota</taxon>
        <taxon>Flavobacteriia</taxon>
        <taxon>Flavobacteriales</taxon>
        <taxon>Flavobacteriaceae</taxon>
        <taxon>Flavobacterium</taxon>
    </lineage>
</organism>
<dbReference type="InterPro" id="IPR036890">
    <property type="entry name" value="HATPase_C_sf"/>
</dbReference>
<evidence type="ECO:0000256" key="6">
    <source>
        <dbReference type="SAM" id="Phobius"/>
    </source>
</evidence>
<name>A0A495MJZ3_9FLAO</name>
<dbReference type="SMART" id="SM00387">
    <property type="entry name" value="HATPase_c"/>
    <property type="match status" value="1"/>
</dbReference>
<feature type="transmembrane region" description="Helical" evidence="6">
    <location>
        <begin position="200"/>
        <end position="220"/>
    </location>
</feature>
<dbReference type="PANTHER" id="PTHR43547">
    <property type="entry name" value="TWO-COMPONENT HISTIDINE KINASE"/>
    <property type="match status" value="1"/>
</dbReference>
<dbReference type="SMART" id="SM00388">
    <property type="entry name" value="HisKA"/>
    <property type="match status" value="1"/>
</dbReference>
<evidence type="ECO:0000256" key="5">
    <source>
        <dbReference type="ARBA" id="ARBA00022777"/>
    </source>
</evidence>
<proteinExistence type="predicted"/>
<keyword evidence="9" id="KW-1185">Reference proteome</keyword>
<keyword evidence="6" id="KW-0812">Transmembrane</keyword>
<dbReference type="InterPro" id="IPR036097">
    <property type="entry name" value="HisK_dim/P_sf"/>
</dbReference>
<keyword evidence="5" id="KW-0418">Kinase</keyword>
<dbReference type="PANTHER" id="PTHR43547:SF2">
    <property type="entry name" value="HYBRID SIGNAL TRANSDUCTION HISTIDINE KINASE C"/>
    <property type="match status" value="1"/>
</dbReference>
<dbReference type="SUPFAM" id="SSF55874">
    <property type="entry name" value="ATPase domain of HSP90 chaperone/DNA topoisomerase II/histidine kinase"/>
    <property type="match status" value="1"/>
</dbReference>
<evidence type="ECO:0000256" key="2">
    <source>
        <dbReference type="ARBA" id="ARBA00012438"/>
    </source>
</evidence>
<dbReference type="Pfam" id="PF02518">
    <property type="entry name" value="HATPase_c"/>
    <property type="match status" value="1"/>
</dbReference>